<feature type="region of interest" description="Disordered" evidence="2">
    <location>
        <begin position="532"/>
        <end position="565"/>
    </location>
</feature>
<feature type="coiled-coil region" evidence="1">
    <location>
        <begin position="1"/>
        <end position="28"/>
    </location>
</feature>
<feature type="region of interest" description="Disordered" evidence="2">
    <location>
        <begin position="339"/>
        <end position="377"/>
    </location>
</feature>
<reference evidence="4 5" key="1">
    <citation type="submission" date="2024-02" db="EMBL/GenBank/DDBJ databases">
        <title>De novo assembly and annotation of 12 fungi associated with fruit tree decline syndrome in Ontario, Canada.</title>
        <authorList>
            <person name="Sulman M."/>
            <person name="Ellouze W."/>
            <person name="Ilyukhin E."/>
        </authorList>
    </citation>
    <scope>NUCLEOTIDE SEQUENCE [LARGE SCALE GENOMIC DNA]</scope>
    <source>
        <strain evidence="4 5">M11/M66-122</strain>
    </source>
</reference>
<evidence type="ECO:0000259" key="3">
    <source>
        <dbReference type="Pfam" id="PF12927"/>
    </source>
</evidence>
<keyword evidence="5" id="KW-1185">Reference proteome</keyword>
<feature type="region of interest" description="Disordered" evidence="2">
    <location>
        <begin position="392"/>
        <end position="518"/>
    </location>
</feature>
<accession>A0AAN9V0U7</accession>
<feature type="compositionally biased region" description="Basic residues" evidence="2">
    <location>
        <begin position="495"/>
        <end position="504"/>
    </location>
</feature>
<feature type="region of interest" description="Disordered" evidence="2">
    <location>
        <begin position="587"/>
        <end position="624"/>
    </location>
</feature>
<feature type="compositionally biased region" description="Acidic residues" evidence="2">
    <location>
        <begin position="271"/>
        <end position="280"/>
    </location>
</feature>
<feature type="compositionally biased region" description="Basic and acidic residues" evidence="2">
    <location>
        <begin position="237"/>
        <end position="248"/>
    </location>
</feature>
<dbReference type="EMBL" id="JAKJXP020000004">
    <property type="protein sequence ID" value="KAK7757081.1"/>
    <property type="molecule type" value="Genomic_DNA"/>
</dbReference>
<feature type="compositionally biased region" description="Low complexity" evidence="2">
    <location>
        <begin position="207"/>
        <end position="220"/>
    </location>
</feature>
<evidence type="ECO:0000256" key="1">
    <source>
        <dbReference type="SAM" id="Coils"/>
    </source>
</evidence>
<feature type="region of interest" description="Disordered" evidence="2">
    <location>
        <begin position="174"/>
        <end position="283"/>
    </location>
</feature>
<gene>
    <name evidence="4" type="ORF">SLS62_001099</name>
</gene>
<dbReference type="GO" id="GO:0019212">
    <property type="term" value="F:phosphatase inhibitor activity"/>
    <property type="evidence" value="ECO:0007669"/>
    <property type="project" value="TreeGrafter"/>
</dbReference>
<feature type="compositionally biased region" description="Basic residues" evidence="2">
    <location>
        <begin position="612"/>
        <end position="624"/>
    </location>
</feature>
<evidence type="ECO:0000313" key="4">
    <source>
        <dbReference type="EMBL" id="KAK7757081.1"/>
    </source>
</evidence>
<feature type="coiled-coil region" evidence="1">
    <location>
        <begin position="98"/>
        <end position="125"/>
    </location>
</feature>
<organism evidence="4 5">
    <name type="scientific">Diatrype stigma</name>
    <dbReference type="NCBI Taxonomy" id="117547"/>
    <lineage>
        <taxon>Eukaryota</taxon>
        <taxon>Fungi</taxon>
        <taxon>Dikarya</taxon>
        <taxon>Ascomycota</taxon>
        <taxon>Pezizomycotina</taxon>
        <taxon>Sordariomycetes</taxon>
        <taxon>Xylariomycetidae</taxon>
        <taxon>Xylariales</taxon>
        <taxon>Diatrypaceae</taxon>
        <taxon>Diatrype</taxon>
    </lineage>
</organism>
<dbReference type="PANTHER" id="PTHR15111">
    <property type="entry name" value="RNA POLYMERASE II SUBUNIT 5-MEDIATING PROTEIN NNX3"/>
    <property type="match status" value="1"/>
</dbReference>
<evidence type="ECO:0000256" key="2">
    <source>
        <dbReference type="SAM" id="MobiDB-lite"/>
    </source>
</evidence>
<dbReference type="AlphaFoldDB" id="A0AAN9V0U7"/>
<feature type="compositionally biased region" description="Acidic residues" evidence="2">
    <location>
        <begin position="340"/>
        <end position="368"/>
    </location>
</feature>
<proteinExistence type="predicted"/>
<dbReference type="GO" id="GO:0003714">
    <property type="term" value="F:transcription corepressor activity"/>
    <property type="evidence" value="ECO:0007669"/>
    <property type="project" value="TreeGrafter"/>
</dbReference>
<dbReference type="InterPro" id="IPR052255">
    <property type="entry name" value="RNA_pol_II_subunit5-mediator"/>
</dbReference>
<dbReference type="GO" id="GO:0000122">
    <property type="term" value="P:negative regulation of transcription by RNA polymerase II"/>
    <property type="evidence" value="ECO:0007669"/>
    <property type="project" value="TreeGrafter"/>
</dbReference>
<keyword evidence="1" id="KW-0175">Coiled coil</keyword>
<dbReference type="InterPro" id="IPR039553">
    <property type="entry name" value="Prefoldin-like"/>
</dbReference>
<sequence length="624" mass="69641">MADAKDSLATLERHIQVLQKNVEKFSNALNHWQQWKEEYETLREDVKTLPPSANRKDLARTRETFEGELIKEKELVEIFGKDDSKKPDQIKSILTNRLDYVTKNIQTLQKQLETAENKLADTNVISDPDAATEEDGLPITEIMEELDDDDNVVSYSLRVPGGKNQKELLETLEKLGIKEEDIPEGGPEGGPQPSDVAEKVDTPQITSPAESAEPAAAVQPAPTPAPSAPAPSAPSKETQEPRVKERAKPKTVAKKKSVAFAEDTKPAEPVSEQDIEQEESETSKRLVEILRKARDDEGIIENPILPADEPPEDAALREDMIRYNKETMEYEMAPIVAELNLEEGSEFGTDDYSDFDDDDEDDDDEDDEWGRSKKPIVDDDWKRQMLELKERLSHHTFGANKADDDDDESDGGDGMGRITIRNEEPPLSEQAPTPSDSKKEVRFAQTVDIASEPTTRSSPASAPVQIKPAQKAVVEPLSDIVMERSQRQSEPTPKSNKKPSRFRKERANGNVPTFQGMPVAPAIPAAADQLQQTENMAPSGPEGRTLSTSVLEHEPSTEAREPDQFDAGLLRQQAAEEYHRMRNRLVHRQGGFLKEDERPVRPLDEEEGGPKRVSRFKAARLAKS</sequence>
<comment type="caution">
    <text evidence="4">The sequence shown here is derived from an EMBL/GenBank/DDBJ whole genome shotgun (WGS) entry which is preliminary data.</text>
</comment>
<dbReference type="Proteomes" id="UP001320420">
    <property type="component" value="Unassembled WGS sequence"/>
</dbReference>
<dbReference type="GO" id="GO:0003682">
    <property type="term" value="F:chromatin binding"/>
    <property type="evidence" value="ECO:0007669"/>
    <property type="project" value="TreeGrafter"/>
</dbReference>
<protein>
    <recommendedName>
        <fullName evidence="3">DUF3835 domain-containing protein</fullName>
    </recommendedName>
</protein>
<name>A0AAN9V0U7_9PEZI</name>
<evidence type="ECO:0000313" key="5">
    <source>
        <dbReference type="Proteomes" id="UP001320420"/>
    </source>
</evidence>
<dbReference type="PANTHER" id="PTHR15111:SF0">
    <property type="entry name" value="UNCONVENTIONAL PREFOLDIN RPB5 INTERACTOR 1"/>
    <property type="match status" value="1"/>
</dbReference>
<feature type="compositionally biased region" description="Basic and acidic residues" evidence="2">
    <location>
        <begin position="551"/>
        <end position="563"/>
    </location>
</feature>
<feature type="compositionally biased region" description="Basic and acidic residues" evidence="2">
    <location>
        <begin position="593"/>
        <end position="603"/>
    </location>
</feature>
<feature type="compositionally biased region" description="Pro residues" evidence="2">
    <location>
        <begin position="221"/>
        <end position="232"/>
    </location>
</feature>
<dbReference type="SUPFAM" id="SSF46579">
    <property type="entry name" value="Prefoldin"/>
    <property type="match status" value="1"/>
</dbReference>
<dbReference type="Pfam" id="PF13758">
    <property type="entry name" value="Prefoldin_3"/>
    <property type="match status" value="1"/>
</dbReference>
<dbReference type="InterPro" id="IPR024325">
    <property type="entry name" value="DUF3835"/>
</dbReference>
<dbReference type="Pfam" id="PF12927">
    <property type="entry name" value="DUF3835"/>
    <property type="match status" value="1"/>
</dbReference>
<feature type="domain" description="DUF3835" evidence="3">
    <location>
        <begin position="546"/>
        <end position="621"/>
    </location>
</feature>